<evidence type="ECO:0000256" key="1">
    <source>
        <dbReference type="ARBA" id="ARBA00001933"/>
    </source>
</evidence>
<dbReference type="PATRIC" id="fig|36807.3.peg.256"/>
<feature type="region of interest" description="Disordered" evidence="3">
    <location>
        <begin position="43"/>
        <end position="101"/>
    </location>
</feature>
<comment type="cofactor">
    <cofactor evidence="1">
        <name>pyridoxal 5'-phosphate</name>
        <dbReference type="ChEBI" id="CHEBI:597326"/>
    </cofactor>
</comment>
<evidence type="ECO:0000313" key="5">
    <source>
        <dbReference type="EMBL" id="KXZ61713.1"/>
    </source>
</evidence>
<dbReference type="SUPFAM" id="SSF53383">
    <property type="entry name" value="PLP-dependent transferases"/>
    <property type="match status" value="1"/>
</dbReference>
<dbReference type="Gene3D" id="3.40.640.10">
    <property type="entry name" value="Type I PLP-dependent aspartate aminotransferase-like (Major domain)"/>
    <property type="match status" value="1"/>
</dbReference>
<sequence length="503" mass="53974">MLPDGLEAELIEAAERGEARRGEGSVEHVEVFRMVSVGTSILGGPRPLSSHRRPTPGYTLNCEEPLSRPERRRGKGGSDHNGGMDAARRPTRRGLFGRRAEEAPVTRVAEARSAGRPGFDYLDSDEVYLDSACQTLRPQPVIDAVQDYYLHLYACGGRVRYDAGRRVDAEVARVRERTLAALGLSPRHYSCAFTLNTTYGLNLLLSALAPGRFARIVTTVTEHNAVFLSTIAAARRAGIPRVVVERDDDARVLVDAETMRDAVVVVSAMDNVIGAVTPDLRELITSVHRVGGIVIVDAAQAAGHALESLRGLDADAICFSAHKMYGPSLGVVVATRELLLSLEPVMVGGGQVSAVTADDFALLPDPHTRLEPGLQAWAEIIGFGAALEWSGDFRSGAGETLAAHEARLGARLHAGLAALPRLQMIGDASPVISVLPERVDGHRLAAFLARGGIAVRSGAFCAHYWILERRGLGPLVRFSVGAHNTDADIDRTLEVMTAMMKGL</sequence>
<dbReference type="EMBL" id="LRAD01000011">
    <property type="protein sequence ID" value="KXZ61713.1"/>
    <property type="molecule type" value="Genomic_DNA"/>
</dbReference>
<dbReference type="InterPro" id="IPR015421">
    <property type="entry name" value="PyrdxlP-dep_Trfase_major"/>
</dbReference>
<organism evidence="5 6">
    <name type="scientific">Microbacterium laevaniformans</name>
    <dbReference type="NCBI Taxonomy" id="36807"/>
    <lineage>
        <taxon>Bacteria</taxon>
        <taxon>Bacillati</taxon>
        <taxon>Actinomycetota</taxon>
        <taxon>Actinomycetes</taxon>
        <taxon>Micrococcales</taxon>
        <taxon>Microbacteriaceae</taxon>
        <taxon>Microbacterium</taxon>
    </lineage>
</organism>
<dbReference type="Pfam" id="PF00266">
    <property type="entry name" value="Aminotran_5"/>
    <property type="match status" value="1"/>
</dbReference>
<dbReference type="PANTHER" id="PTHR43586:SF8">
    <property type="entry name" value="CYSTEINE DESULFURASE 1, CHLOROPLASTIC"/>
    <property type="match status" value="1"/>
</dbReference>
<keyword evidence="5" id="KW-0808">Transferase</keyword>
<dbReference type="InterPro" id="IPR015424">
    <property type="entry name" value="PyrdxlP-dep_Trfase"/>
</dbReference>
<dbReference type="GO" id="GO:0031071">
    <property type="term" value="F:cysteine desulfurase activity"/>
    <property type="evidence" value="ECO:0007669"/>
    <property type="project" value="UniProtKB-EC"/>
</dbReference>
<dbReference type="AlphaFoldDB" id="A0A150HHS2"/>
<keyword evidence="6" id="KW-1185">Reference proteome</keyword>
<dbReference type="InterPro" id="IPR000192">
    <property type="entry name" value="Aminotrans_V_dom"/>
</dbReference>
<evidence type="ECO:0000256" key="3">
    <source>
        <dbReference type="SAM" id="MobiDB-lite"/>
    </source>
</evidence>
<dbReference type="Gene3D" id="3.90.1150.10">
    <property type="entry name" value="Aspartate Aminotransferase, domain 1"/>
    <property type="match status" value="1"/>
</dbReference>
<gene>
    <name evidence="5" type="primary">csdA</name>
    <name evidence="5" type="ORF">Mlaev_00248</name>
</gene>
<reference evidence="5 6" key="1">
    <citation type="submission" date="2016-01" db="EMBL/GenBank/DDBJ databases">
        <title>Draft genome sequences of Microbacterium laevaniformans LCDC 91-0039 and the type strain of Microbacterium hominis LCDC 84-209.</title>
        <authorList>
            <person name="Bernier A.-M."/>
            <person name="Bernard K."/>
        </authorList>
    </citation>
    <scope>NUCLEOTIDE SEQUENCE [LARGE SCALE GENOMIC DNA]</scope>
    <source>
        <strain evidence="5 6">LCDC 91-0039</strain>
    </source>
</reference>
<dbReference type="STRING" id="36807.Mlaev_00248"/>
<evidence type="ECO:0000313" key="6">
    <source>
        <dbReference type="Proteomes" id="UP000075357"/>
    </source>
</evidence>
<dbReference type="EC" id="2.8.1.7" evidence="5"/>
<keyword evidence="2" id="KW-0663">Pyridoxal phosphate</keyword>
<name>A0A150HHS2_9MICO</name>
<dbReference type="Proteomes" id="UP000075357">
    <property type="component" value="Unassembled WGS sequence"/>
</dbReference>
<dbReference type="InterPro" id="IPR015422">
    <property type="entry name" value="PyrdxlP-dep_Trfase_small"/>
</dbReference>
<protein>
    <submittedName>
        <fullName evidence="5">Cysteine desulfurase CsdA</fullName>
        <ecNumber evidence="5">2.8.1.7</ecNumber>
    </submittedName>
</protein>
<accession>A0A150HHS2</accession>
<dbReference type="PANTHER" id="PTHR43586">
    <property type="entry name" value="CYSTEINE DESULFURASE"/>
    <property type="match status" value="1"/>
</dbReference>
<comment type="caution">
    <text evidence="5">The sequence shown here is derived from an EMBL/GenBank/DDBJ whole genome shotgun (WGS) entry which is preliminary data.</text>
</comment>
<feature type="domain" description="Aminotransferase class V" evidence="4">
    <location>
        <begin position="127"/>
        <end position="491"/>
    </location>
</feature>
<evidence type="ECO:0000256" key="2">
    <source>
        <dbReference type="ARBA" id="ARBA00022898"/>
    </source>
</evidence>
<evidence type="ECO:0000259" key="4">
    <source>
        <dbReference type="Pfam" id="PF00266"/>
    </source>
</evidence>
<proteinExistence type="predicted"/>